<feature type="transmembrane region" description="Helical" evidence="6">
    <location>
        <begin position="433"/>
        <end position="452"/>
    </location>
</feature>
<dbReference type="InterPro" id="IPR007863">
    <property type="entry name" value="Peptidase_M16_C"/>
</dbReference>
<dbReference type="SUPFAM" id="SSF63411">
    <property type="entry name" value="LuxS/MPP-like metallohydrolase"/>
    <property type="match status" value="2"/>
</dbReference>
<feature type="signal peptide" evidence="7">
    <location>
        <begin position="1"/>
        <end position="18"/>
    </location>
</feature>
<dbReference type="PANTHER" id="PTHR43690:SF17">
    <property type="entry name" value="PROTEIN YHJJ"/>
    <property type="match status" value="1"/>
</dbReference>
<evidence type="ECO:0000256" key="5">
    <source>
        <dbReference type="ARBA" id="ARBA00023049"/>
    </source>
</evidence>
<feature type="domain" description="Peptidase M16 N-terminal" evidence="8">
    <location>
        <begin position="45"/>
        <end position="147"/>
    </location>
</feature>
<proteinExistence type="inferred from homology"/>
<dbReference type="Gene3D" id="3.30.830.10">
    <property type="entry name" value="Metalloenzyme, LuxS/M16 peptidase-like"/>
    <property type="match status" value="2"/>
</dbReference>
<evidence type="ECO:0000256" key="3">
    <source>
        <dbReference type="ARBA" id="ARBA00022801"/>
    </source>
</evidence>
<evidence type="ECO:0000313" key="11">
    <source>
        <dbReference type="Proteomes" id="UP000095143"/>
    </source>
</evidence>
<dbReference type="GO" id="GO:0046872">
    <property type="term" value="F:metal ion binding"/>
    <property type="evidence" value="ECO:0007669"/>
    <property type="project" value="InterPro"/>
</dbReference>
<gene>
    <name evidence="10" type="ORF">BBI10_08290</name>
</gene>
<keyword evidence="7" id="KW-0732">Signal</keyword>
<dbReference type="AlphaFoldDB" id="A0A1C2E6A6"/>
<protein>
    <submittedName>
        <fullName evidence="10">Peptidase M16</fullName>
    </submittedName>
</protein>
<evidence type="ECO:0000256" key="1">
    <source>
        <dbReference type="ARBA" id="ARBA00007261"/>
    </source>
</evidence>
<organism evidence="10 11">
    <name type="scientific">Pseudomonas graminis</name>
    <dbReference type="NCBI Taxonomy" id="158627"/>
    <lineage>
        <taxon>Bacteria</taxon>
        <taxon>Pseudomonadati</taxon>
        <taxon>Pseudomonadota</taxon>
        <taxon>Gammaproteobacteria</taxon>
        <taxon>Pseudomonadales</taxon>
        <taxon>Pseudomonadaceae</taxon>
        <taxon>Pseudomonas</taxon>
    </lineage>
</organism>
<dbReference type="PANTHER" id="PTHR43690">
    <property type="entry name" value="NARDILYSIN"/>
    <property type="match status" value="1"/>
</dbReference>
<comment type="caution">
    <text evidence="10">The sequence shown here is derived from an EMBL/GenBank/DDBJ whole genome shotgun (WGS) entry which is preliminary data.</text>
</comment>
<comment type="similarity">
    <text evidence="1">Belongs to the peptidase M16 family.</text>
</comment>
<evidence type="ECO:0000259" key="8">
    <source>
        <dbReference type="Pfam" id="PF00675"/>
    </source>
</evidence>
<evidence type="ECO:0000256" key="7">
    <source>
        <dbReference type="SAM" id="SignalP"/>
    </source>
</evidence>
<evidence type="ECO:0000256" key="2">
    <source>
        <dbReference type="ARBA" id="ARBA00022670"/>
    </source>
</evidence>
<evidence type="ECO:0000256" key="6">
    <source>
        <dbReference type="SAM" id="Phobius"/>
    </source>
</evidence>
<evidence type="ECO:0000259" key="9">
    <source>
        <dbReference type="Pfam" id="PF05193"/>
    </source>
</evidence>
<sequence length="460" mass="51809">MRCLLFVCLVLTSLSSMALDRFQVEGYVLPNGLQLLLKPADKGHVSIRLVVGIGFDDFKCEDKELPHLLEHLLFSGIDNSGEGGLEQQMQALGGEWNAFTSNTDTTFVIEAPAQNQRKVLDLLLNLLTHTQINQANLDTAKRIVAREDGGHYSHLQRWLDKRDLGHGASSQLAVELGLKCPERAEVDHLTLEQVEHIHDNWYASNNMTLIIVGELDKLLPAYLERTFGQLNAVDPTEHPPLRSMTEKADPERTLIRGALGDGAKLHLLFPEPDMGEQHDETWDLVKAYLDWALYSELRLDKGYSYGPWADREAFGDTGFLSLNADLNREDVDSATAAVRSMLQRLRKEGMDPATFARLQQASIARQAWAVQGNSALADYYWGALNDYDDGRFQDPARRTRGVSLDLANQAMRQLLAQPGYLRVEEPLLSYDELYAVGCLLTALVALLILWRWRVYKKRPL</sequence>
<dbReference type="RefSeq" id="WP_065987907.1">
    <property type="nucleotide sequence ID" value="NZ_MDEN01000059.1"/>
</dbReference>
<feature type="chain" id="PRO_5008660077" evidence="7">
    <location>
        <begin position="19"/>
        <end position="460"/>
    </location>
</feature>
<dbReference type="InterPro" id="IPR011249">
    <property type="entry name" value="Metalloenz_LuxS/M16"/>
</dbReference>
<evidence type="ECO:0000313" key="10">
    <source>
        <dbReference type="EMBL" id="OCX22495.1"/>
    </source>
</evidence>
<dbReference type="GO" id="GO:0006508">
    <property type="term" value="P:proteolysis"/>
    <property type="evidence" value="ECO:0007669"/>
    <property type="project" value="UniProtKB-KW"/>
</dbReference>
<evidence type="ECO:0000256" key="4">
    <source>
        <dbReference type="ARBA" id="ARBA00022833"/>
    </source>
</evidence>
<keyword evidence="5" id="KW-0482">Metalloprotease</keyword>
<keyword evidence="4" id="KW-0862">Zinc</keyword>
<dbReference type="OrthoDB" id="9811314at2"/>
<feature type="domain" description="Peptidase M16 C-terminal" evidence="9">
    <location>
        <begin position="189"/>
        <end position="361"/>
    </location>
</feature>
<dbReference type="Pfam" id="PF00675">
    <property type="entry name" value="Peptidase_M16"/>
    <property type="match status" value="1"/>
</dbReference>
<keyword evidence="6" id="KW-1133">Transmembrane helix</keyword>
<dbReference type="Proteomes" id="UP000095143">
    <property type="component" value="Unassembled WGS sequence"/>
</dbReference>
<keyword evidence="2" id="KW-0645">Protease</keyword>
<dbReference type="InterPro" id="IPR050626">
    <property type="entry name" value="Peptidase_M16"/>
</dbReference>
<dbReference type="GO" id="GO:0008237">
    <property type="term" value="F:metallopeptidase activity"/>
    <property type="evidence" value="ECO:0007669"/>
    <property type="project" value="UniProtKB-KW"/>
</dbReference>
<dbReference type="Pfam" id="PF05193">
    <property type="entry name" value="Peptidase_M16_C"/>
    <property type="match status" value="1"/>
</dbReference>
<keyword evidence="3" id="KW-0378">Hydrolase</keyword>
<accession>A0A1C2E6A6</accession>
<name>A0A1C2E6A6_9PSED</name>
<keyword evidence="6" id="KW-0472">Membrane</keyword>
<reference evidence="10 11" key="1">
    <citation type="submission" date="2016-08" db="EMBL/GenBank/DDBJ databases">
        <title>Whole genome sequence of Pseudomonas graminis strain UASWS1507, a potential biological control agent for agriculture.</title>
        <authorList>
            <person name="Crovadore J."/>
            <person name="Calmin G."/>
            <person name="Chablais R."/>
            <person name="Cochard B."/>
            <person name="Lefort F."/>
        </authorList>
    </citation>
    <scope>NUCLEOTIDE SEQUENCE [LARGE SCALE GENOMIC DNA]</scope>
    <source>
        <strain evidence="10 11">UASWS1507</strain>
    </source>
</reference>
<dbReference type="InterPro" id="IPR011765">
    <property type="entry name" value="Pept_M16_N"/>
</dbReference>
<dbReference type="EMBL" id="MDEN01000059">
    <property type="protein sequence ID" value="OCX22495.1"/>
    <property type="molecule type" value="Genomic_DNA"/>
</dbReference>
<keyword evidence="6" id="KW-0812">Transmembrane</keyword>